<sequence length="274" mass="30554">MPVQHLRAIPGERGHAPQQEQALAPCKDRVASGVLFAVGIYAKIAKEKDVVDTLTTDPALLLLTVGSLMFIITFLGCFGALRDAAILLKMFLGVLLVILLLQIAAAVLGFIFSDMVLERTDLLMKKAIVLYREDMDLENVIDFVQKKFLCCGVDHYSDWSQNAYFNCTENNPSLEACGVPFSCCVRQRNETVFNSMCGYNTQRMEEVSVRERIYTNGCLKKIVLWGKHNLLLVGGMSISLLCLEICMVALAAVQLGQIQRDQQKKMKSGIPRQR</sequence>
<dbReference type="GO" id="GO:0005912">
    <property type="term" value="C:adherens junction"/>
    <property type="evidence" value="ECO:0007669"/>
    <property type="project" value="UniProtKB-SubCell"/>
</dbReference>
<evidence type="ECO:0000256" key="2">
    <source>
        <dbReference type="ARBA" id="ARBA00004536"/>
    </source>
</evidence>
<name>A0A3B4D3S2_PYGNA</name>
<keyword evidence="10 14" id="KW-0472">Membrane</keyword>
<dbReference type="InterPro" id="IPR018499">
    <property type="entry name" value="Tetraspanin/Peripherin"/>
</dbReference>
<accession>A0A3B4D3S2</accession>
<dbReference type="InterPro" id="IPR008952">
    <property type="entry name" value="Tetraspanin_EC2_sf"/>
</dbReference>
<dbReference type="GO" id="GO:0046931">
    <property type="term" value="P:pore complex assembly"/>
    <property type="evidence" value="ECO:0007669"/>
    <property type="project" value="UniProtKB-ARBA"/>
</dbReference>
<organism evidence="15 16">
    <name type="scientific">Pygocentrus nattereri</name>
    <name type="common">Red-bellied piranha</name>
    <dbReference type="NCBI Taxonomy" id="42514"/>
    <lineage>
        <taxon>Eukaryota</taxon>
        <taxon>Metazoa</taxon>
        <taxon>Chordata</taxon>
        <taxon>Craniata</taxon>
        <taxon>Vertebrata</taxon>
        <taxon>Euteleostomi</taxon>
        <taxon>Actinopterygii</taxon>
        <taxon>Neopterygii</taxon>
        <taxon>Teleostei</taxon>
        <taxon>Ostariophysi</taxon>
        <taxon>Characiformes</taxon>
        <taxon>Characoidei</taxon>
        <taxon>Pygocentrus</taxon>
    </lineage>
</organism>
<dbReference type="FunFam" id="1.10.1450.10:FF:000007">
    <property type="entry name" value="Tetraspanin"/>
    <property type="match status" value="1"/>
</dbReference>
<dbReference type="GO" id="GO:0072659">
    <property type="term" value="P:protein localization to plasma membrane"/>
    <property type="evidence" value="ECO:0007669"/>
    <property type="project" value="UniProtKB-ARBA"/>
</dbReference>
<evidence type="ECO:0000256" key="9">
    <source>
        <dbReference type="ARBA" id="ARBA00022989"/>
    </source>
</evidence>
<reference evidence="15" key="3">
    <citation type="submission" date="2025-09" db="UniProtKB">
        <authorList>
            <consortium name="Ensembl"/>
        </authorList>
    </citation>
    <scope>IDENTIFICATION</scope>
</reference>
<feature type="transmembrane region" description="Helical" evidence="14">
    <location>
        <begin position="59"/>
        <end position="78"/>
    </location>
</feature>
<reference evidence="15 16" key="1">
    <citation type="submission" date="2020-10" db="EMBL/GenBank/DDBJ databases">
        <title>Pygocentrus nattereri (red-bellied piranha) genome, fPygNat1, primary haplotype.</title>
        <authorList>
            <person name="Myers G."/>
            <person name="Meyer A."/>
            <person name="Karagic N."/>
            <person name="Pippel M."/>
            <person name="Winkler S."/>
            <person name="Tracey A."/>
            <person name="Wood J."/>
            <person name="Formenti G."/>
            <person name="Howe K."/>
            <person name="Fedrigo O."/>
            <person name="Jarvis E.D."/>
        </authorList>
    </citation>
    <scope>NUCLEOTIDE SEQUENCE [LARGE SCALE GENOMIC DNA]</scope>
</reference>
<dbReference type="PANTHER" id="PTHR19282:SF168">
    <property type="entry name" value="TETRASPANIN"/>
    <property type="match status" value="1"/>
</dbReference>
<dbReference type="PANTHER" id="PTHR19282">
    <property type="entry name" value="TETRASPANIN"/>
    <property type="match status" value="1"/>
</dbReference>
<evidence type="ECO:0000256" key="11">
    <source>
        <dbReference type="ARBA" id="ARBA00023157"/>
    </source>
</evidence>
<dbReference type="GO" id="GO:0046930">
    <property type="term" value="C:pore complex"/>
    <property type="evidence" value="ECO:0007669"/>
    <property type="project" value="UniProtKB-ARBA"/>
</dbReference>
<proteinExistence type="inferred from homology"/>
<dbReference type="GO" id="GO:0019899">
    <property type="term" value="F:enzyme binding"/>
    <property type="evidence" value="ECO:0007669"/>
    <property type="project" value="UniProtKB-ARBA"/>
</dbReference>
<comment type="similarity">
    <text evidence="4 14">Belongs to the tetraspanin (TM4SF) family.</text>
</comment>
<evidence type="ECO:0000256" key="6">
    <source>
        <dbReference type="ARBA" id="ARBA00022490"/>
    </source>
</evidence>
<dbReference type="GO" id="GO:0005886">
    <property type="term" value="C:plasma membrane"/>
    <property type="evidence" value="ECO:0007669"/>
    <property type="project" value="UniProtKB-SubCell"/>
</dbReference>
<dbReference type="CDD" id="cd03158">
    <property type="entry name" value="penumbra_like_LEL"/>
    <property type="match status" value="1"/>
</dbReference>
<evidence type="ECO:0000313" key="16">
    <source>
        <dbReference type="Proteomes" id="UP001501920"/>
    </source>
</evidence>
<evidence type="ECO:0000256" key="8">
    <source>
        <dbReference type="ARBA" id="ARBA00022949"/>
    </source>
</evidence>
<dbReference type="PIRSF" id="PIRSF002419">
    <property type="entry name" value="Tetraspanin"/>
    <property type="match status" value="1"/>
</dbReference>
<reference evidence="15" key="2">
    <citation type="submission" date="2025-08" db="UniProtKB">
        <authorList>
            <consortium name="Ensembl"/>
        </authorList>
    </citation>
    <scope>IDENTIFICATION</scope>
</reference>
<feature type="transmembrane region" description="Helical" evidence="14">
    <location>
        <begin position="230"/>
        <end position="256"/>
    </location>
</feature>
<keyword evidence="11 13" id="KW-1015">Disulfide bond</keyword>
<dbReference type="Proteomes" id="UP001501920">
    <property type="component" value="Chromosome 15"/>
</dbReference>
<dbReference type="PRINTS" id="PR00259">
    <property type="entry name" value="TMFOUR"/>
</dbReference>
<comment type="subcellular location">
    <subcellularLocation>
        <location evidence="2">Cell junction</location>
        <location evidence="2">Adherens junction</location>
    </subcellularLocation>
    <subcellularLocation>
        <location evidence="3">Cell membrane</location>
        <topology evidence="3">Multi-pass membrane protein</topology>
    </subcellularLocation>
    <subcellularLocation>
        <location evidence="1">Cytoplasm</location>
    </subcellularLocation>
    <subcellularLocation>
        <location evidence="14">Membrane</location>
        <topology evidence="14">Multi-pass membrane protein</topology>
    </subcellularLocation>
</comment>
<evidence type="ECO:0000256" key="4">
    <source>
        <dbReference type="ARBA" id="ARBA00006840"/>
    </source>
</evidence>
<keyword evidence="6" id="KW-0963">Cytoplasm</keyword>
<dbReference type="SUPFAM" id="SSF48652">
    <property type="entry name" value="Tetraspanin"/>
    <property type="match status" value="1"/>
</dbReference>
<keyword evidence="7 14" id="KW-0812">Transmembrane</keyword>
<dbReference type="Ensembl" id="ENSPNAT00000026688.2">
    <property type="protein sequence ID" value="ENSPNAP00000017746.1"/>
    <property type="gene ID" value="ENSPNAG00000024041.2"/>
</dbReference>
<evidence type="ECO:0000256" key="13">
    <source>
        <dbReference type="PIRSR" id="PIRSR002419-1"/>
    </source>
</evidence>
<feature type="disulfide bond" evidence="13">
    <location>
        <begin position="151"/>
        <end position="167"/>
    </location>
</feature>
<feature type="transmembrane region" description="Helical" evidence="14">
    <location>
        <begin position="90"/>
        <end position="112"/>
    </location>
</feature>
<evidence type="ECO:0000256" key="5">
    <source>
        <dbReference type="ARBA" id="ARBA00022475"/>
    </source>
</evidence>
<evidence type="ECO:0000256" key="1">
    <source>
        <dbReference type="ARBA" id="ARBA00004496"/>
    </source>
</evidence>
<evidence type="ECO:0000256" key="14">
    <source>
        <dbReference type="RuleBase" id="RU361218"/>
    </source>
</evidence>
<keyword evidence="5" id="KW-1003">Cell membrane</keyword>
<evidence type="ECO:0000256" key="7">
    <source>
        <dbReference type="ARBA" id="ARBA00022692"/>
    </source>
</evidence>
<evidence type="ECO:0000256" key="3">
    <source>
        <dbReference type="ARBA" id="ARBA00004651"/>
    </source>
</evidence>
<keyword evidence="12" id="KW-0325">Glycoprotein</keyword>
<keyword evidence="9 14" id="KW-1133">Transmembrane helix</keyword>
<dbReference type="STRING" id="42514.ENSPNAP00000017746"/>
<comment type="caution">
    <text evidence="14">Lacks conserved residue(s) required for the propagation of feature annotation.</text>
</comment>
<evidence type="ECO:0000256" key="12">
    <source>
        <dbReference type="ARBA" id="ARBA00023180"/>
    </source>
</evidence>
<dbReference type="GO" id="GO:0005737">
    <property type="term" value="C:cytoplasm"/>
    <property type="evidence" value="ECO:0007669"/>
    <property type="project" value="UniProtKB-SubCell"/>
</dbReference>
<evidence type="ECO:0000256" key="10">
    <source>
        <dbReference type="ARBA" id="ARBA00023136"/>
    </source>
</evidence>
<evidence type="ECO:0000313" key="15">
    <source>
        <dbReference type="Ensembl" id="ENSPNAP00000017746.1"/>
    </source>
</evidence>
<dbReference type="Gene3D" id="1.10.1450.10">
    <property type="entry name" value="Tetraspanin"/>
    <property type="match status" value="1"/>
</dbReference>
<dbReference type="Pfam" id="PF00335">
    <property type="entry name" value="Tetraspanin"/>
    <property type="match status" value="1"/>
</dbReference>
<protein>
    <recommendedName>
        <fullName evidence="14">Tetraspanin</fullName>
    </recommendedName>
</protein>
<keyword evidence="8" id="KW-0965">Cell junction</keyword>
<dbReference type="GO" id="GO:0051604">
    <property type="term" value="P:protein maturation"/>
    <property type="evidence" value="ECO:0007669"/>
    <property type="project" value="UniProtKB-ARBA"/>
</dbReference>
<keyword evidence="16" id="KW-1185">Reference proteome</keyword>
<dbReference type="GeneTree" id="ENSGT00940000165051"/>
<dbReference type="AlphaFoldDB" id="A0A3B4D3S2"/>
<dbReference type="InterPro" id="IPR000301">
    <property type="entry name" value="Tetraspanin_animals"/>
</dbReference>